<keyword evidence="5" id="KW-1185">Reference proteome</keyword>
<feature type="region of interest" description="Disordered" evidence="3">
    <location>
        <begin position="1"/>
        <end position="26"/>
    </location>
</feature>
<proteinExistence type="predicted"/>
<evidence type="ECO:0000256" key="2">
    <source>
        <dbReference type="ARBA" id="ARBA00023033"/>
    </source>
</evidence>
<keyword evidence="1" id="KW-0560">Oxidoreductase</keyword>
<dbReference type="SUPFAM" id="SSF54373">
    <property type="entry name" value="FAD-linked reductases, C-terminal domain"/>
    <property type="match status" value="1"/>
</dbReference>
<comment type="caution">
    <text evidence="4">The sequence shown here is derived from an EMBL/GenBank/DDBJ whole genome shotgun (WGS) entry which is preliminary data.</text>
</comment>
<dbReference type="PANTHER" id="PTHR13789:SF309">
    <property type="entry name" value="PUTATIVE (AFU_ORTHOLOGUE AFUA_6G14510)-RELATED"/>
    <property type="match status" value="1"/>
</dbReference>
<sequence length="447" mass="47149">MGQSTPVPASASAPDSAPDPSADRPVARATGGLRVAAGDRNLSIAVIGGSLIGPAAELFLRRAGFTDVTTYEAMPRAHSQSGGVMGLRLPAVALLESIGLDRDGIVALPDNAVNGFDVDGDHFRARGTSMFPGQVTSWDALYAALARRVEVVHGHRLARLCPTDGRYGLAFANGYQREADVVLFADGRKSAGRVFLDPERLLTYNGYVVWRGLVGTPTPEPHGFNRFFDIAGGRLFSLTGRLNGTGKSYWEFSHNLPEAEYTRLAGGRGPTDHAYILPQQVGPAARSVIADAAEGMPPMFQELMAEAVVSGIPVNDASTPRRALWTSATIGTAGETASGPVGARVVGVAALLGDALLPVRLQVGAGLNSGLHHAASFARSLAASSAAGSMDALYDWESTTLDRLAAWIELGRSRAHRNNLGWYIPVRPGFTAVPTGDQWSEPTWVTA</sequence>
<dbReference type="EMBL" id="BOPG01000074">
    <property type="protein sequence ID" value="GIJ62034.1"/>
    <property type="molecule type" value="Genomic_DNA"/>
</dbReference>
<accession>A0A8J4E5E8</accession>
<dbReference type="InterPro" id="IPR050493">
    <property type="entry name" value="FAD-dep_Monooxygenase_BioMet"/>
</dbReference>
<feature type="compositionally biased region" description="Low complexity" evidence="3">
    <location>
        <begin position="1"/>
        <end position="20"/>
    </location>
</feature>
<protein>
    <recommendedName>
        <fullName evidence="6">2-polyprenyl-6-methoxyphenol hydroxylase</fullName>
    </recommendedName>
</protein>
<dbReference type="InterPro" id="IPR036188">
    <property type="entry name" value="FAD/NAD-bd_sf"/>
</dbReference>
<name>A0A8J4E5E8_9ACTN</name>
<keyword evidence="2" id="KW-0503">Monooxygenase</keyword>
<reference evidence="4" key="1">
    <citation type="submission" date="2021-01" db="EMBL/GenBank/DDBJ databases">
        <title>Whole genome shotgun sequence of Virgisporangium aurantiacum NBRC 16421.</title>
        <authorList>
            <person name="Komaki H."/>
            <person name="Tamura T."/>
        </authorList>
    </citation>
    <scope>NUCLEOTIDE SEQUENCE</scope>
    <source>
        <strain evidence="4">NBRC 16421</strain>
    </source>
</reference>
<dbReference type="RefSeq" id="WP_204007401.1">
    <property type="nucleotide sequence ID" value="NZ_BOPG01000074.1"/>
</dbReference>
<evidence type="ECO:0000256" key="3">
    <source>
        <dbReference type="SAM" id="MobiDB-lite"/>
    </source>
</evidence>
<dbReference type="PANTHER" id="PTHR13789">
    <property type="entry name" value="MONOOXYGENASE"/>
    <property type="match status" value="1"/>
</dbReference>
<organism evidence="4 5">
    <name type="scientific">Virgisporangium aurantiacum</name>
    <dbReference type="NCBI Taxonomy" id="175570"/>
    <lineage>
        <taxon>Bacteria</taxon>
        <taxon>Bacillati</taxon>
        <taxon>Actinomycetota</taxon>
        <taxon>Actinomycetes</taxon>
        <taxon>Micromonosporales</taxon>
        <taxon>Micromonosporaceae</taxon>
        <taxon>Virgisporangium</taxon>
    </lineage>
</organism>
<evidence type="ECO:0000313" key="4">
    <source>
        <dbReference type="EMBL" id="GIJ62034.1"/>
    </source>
</evidence>
<evidence type="ECO:0008006" key="6">
    <source>
        <dbReference type="Google" id="ProtNLM"/>
    </source>
</evidence>
<evidence type="ECO:0000256" key="1">
    <source>
        <dbReference type="ARBA" id="ARBA00023002"/>
    </source>
</evidence>
<dbReference type="Gene3D" id="3.50.50.60">
    <property type="entry name" value="FAD/NAD(P)-binding domain"/>
    <property type="match status" value="1"/>
</dbReference>
<dbReference type="SUPFAM" id="SSF51905">
    <property type="entry name" value="FAD/NAD(P)-binding domain"/>
    <property type="match status" value="1"/>
</dbReference>
<gene>
    <name evidence="4" type="ORF">Vau01_095500</name>
</gene>
<evidence type="ECO:0000313" key="5">
    <source>
        <dbReference type="Proteomes" id="UP000612585"/>
    </source>
</evidence>
<dbReference type="AlphaFoldDB" id="A0A8J4E5E8"/>
<dbReference type="GO" id="GO:0004497">
    <property type="term" value="F:monooxygenase activity"/>
    <property type="evidence" value="ECO:0007669"/>
    <property type="project" value="UniProtKB-KW"/>
</dbReference>
<dbReference type="Proteomes" id="UP000612585">
    <property type="component" value="Unassembled WGS sequence"/>
</dbReference>